<dbReference type="EMBL" id="AACWHG010000027">
    <property type="protein sequence ID" value="EAM8625220.1"/>
    <property type="molecule type" value="Genomic_DNA"/>
</dbReference>
<evidence type="ECO:0000313" key="2">
    <source>
        <dbReference type="EMBL" id="EAM8625220.1"/>
    </source>
</evidence>
<proteinExistence type="predicted"/>
<keyword evidence="1" id="KW-0812">Transmembrane</keyword>
<comment type="caution">
    <text evidence="2">The sequence shown here is derived from an EMBL/GenBank/DDBJ whole genome shotgun (WGS) entry which is preliminary data.</text>
</comment>
<dbReference type="AlphaFoldDB" id="A0A5T2XIP8"/>
<evidence type="ECO:0000256" key="1">
    <source>
        <dbReference type="SAM" id="Phobius"/>
    </source>
</evidence>
<sequence length="99" mass="11026">MMSGINDSTDKLFGIKIFILGWLMMVFAVSLSSLLGINIFSQVLSGIGGFIILINLTKMFGWFVGLLLIGCIEDEHREERLSILSDHLDLAKSYLGMKK</sequence>
<gene>
    <name evidence="2" type="ORF">BFQ53_23890</name>
</gene>
<reference evidence="2" key="1">
    <citation type="submission" date="2018-07" db="EMBL/GenBank/DDBJ databases">
        <authorList>
            <consortium name="GenomeTrakr network: Whole genome sequencing for foodborne pathogen traceback"/>
        </authorList>
    </citation>
    <scope>NUCLEOTIDE SEQUENCE</scope>
    <source>
        <strain evidence="2">FDA00010525</strain>
    </source>
</reference>
<feature type="transmembrane region" description="Helical" evidence="1">
    <location>
        <begin position="47"/>
        <end position="72"/>
    </location>
</feature>
<organism evidence="2">
    <name type="scientific">Salmonella enterica</name>
    <name type="common">Salmonella choleraesuis</name>
    <dbReference type="NCBI Taxonomy" id="28901"/>
    <lineage>
        <taxon>Bacteria</taxon>
        <taxon>Pseudomonadati</taxon>
        <taxon>Pseudomonadota</taxon>
        <taxon>Gammaproteobacteria</taxon>
        <taxon>Enterobacterales</taxon>
        <taxon>Enterobacteriaceae</taxon>
        <taxon>Salmonella</taxon>
    </lineage>
</organism>
<name>A0A5T2XIP8_SALER</name>
<protein>
    <submittedName>
        <fullName evidence="2">Uncharacterized protein</fullName>
    </submittedName>
</protein>
<keyword evidence="1" id="KW-0472">Membrane</keyword>
<feature type="transmembrane region" description="Helical" evidence="1">
    <location>
        <begin position="12"/>
        <end position="35"/>
    </location>
</feature>
<keyword evidence="1" id="KW-1133">Transmembrane helix</keyword>
<accession>A0A5T2XIP8</accession>